<proteinExistence type="predicted"/>
<feature type="repeat" description="WD" evidence="5">
    <location>
        <begin position="352"/>
        <end position="385"/>
    </location>
</feature>
<dbReference type="InterPro" id="IPR008271">
    <property type="entry name" value="Ser/Thr_kinase_AS"/>
</dbReference>
<dbReference type="PROSITE" id="PS50011">
    <property type="entry name" value="PROTEIN_KINASE_DOM"/>
    <property type="match status" value="1"/>
</dbReference>
<feature type="repeat" description="WD" evidence="5">
    <location>
        <begin position="478"/>
        <end position="512"/>
    </location>
</feature>
<evidence type="ECO:0000256" key="1">
    <source>
        <dbReference type="ARBA" id="ARBA00022574"/>
    </source>
</evidence>
<dbReference type="InterPro" id="IPR050349">
    <property type="entry name" value="WD_LIS1/nudF_dynein_reg"/>
</dbReference>
<feature type="repeat" description="WD" evidence="5">
    <location>
        <begin position="436"/>
        <end position="477"/>
    </location>
</feature>
<evidence type="ECO:0000256" key="6">
    <source>
        <dbReference type="PROSITE-ProRule" id="PRU10141"/>
    </source>
</evidence>
<dbReference type="InterPro" id="IPR001680">
    <property type="entry name" value="WD40_rpt"/>
</dbReference>
<dbReference type="InterPro" id="IPR019775">
    <property type="entry name" value="WD40_repeat_CS"/>
</dbReference>
<accession>A0ABP6Q113</accession>
<dbReference type="InterPro" id="IPR000719">
    <property type="entry name" value="Prot_kinase_dom"/>
</dbReference>
<feature type="binding site" evidence="6">
    <location>
        <position position="42"/>
    </location>
    <ligand>
        <name>ATP</name>
        <dbReference type="ChEBI" id="CHEBI:30616"/>
    </ligand>
</feature>
<dbReference type="RefSeq" id="WP_344821125.1">
    <property type="nucleotide sequence ID" value="NZ_BAAAUV010000001.1"/>
</dbReference>
<evidence type="ECO:0000256" key="7">
    <source>
        <dbReference type="SAM" id="MobiDB-lite"/>
    </source>
</evidence>
<dbReference type="PANTHER" id="PTHR44129">
    <property type="entry name" value="WD REPEAT-CONTAINING PROTEIN POP1"/>
    <property type="match status" value="1"/>
</dbReference>
<evidence type="ECO:0000259" key="8">
    <source>
        <dbReference type="PROSITE" id="PS50011"/>
    </source>
</evidence>
<gene>
    <name evidence="9" type="ORF">GCM10010468_01350</name>
</gene>
<organism evidence="9 10">
    <name type="scientific">Actinocorallia longicatena</name>
    <dbReference type="NCBI Taxonomy" id="111803"/>
    <lineage>
        <taxon>Bacteria</taxon>
        <taxon>Bacillati</taxon>
        <taxon>Actinomycetota</taxon>
        <taxon>Actinomycetes</taxon>
        <taxon>Streptosporangiales</taxon>
        <taxon>Thermomonosporaceae</taxon>
        <taxon>Actinocorallia</taxon>
    </lineage>
</organism>
<keyword evidence="4 6" id="KW-0067">ATP-binding</keyword>
<keyword evidence="10" id="KW-1185">Reference proteome</keyword>
<dbReference type="SUPFAM" id="SSF56112">
    <property type="entry name" value="Protein kinase-like (PK-like)"/>
    <property type="match status" value="1"/>
</dbReference>
<reference evidence="10" key="1">
    <citation type="journal article" date="2019" name="Int. J. Syst. Evol. Microbiol.">
        <title>The Global Catalogue of Microorganisms (GCM) 10K type strain sequencing project: providing services to taxonomists for standard genome sequencing and annotation.</title>
        <authorList>
            <consortium name="The Broad Institute Genomics Platform"/>
            <consortium name="The Broad Institute Genome Sequencing Center for Infectious Disease"/>
            <person name="Wu L."/>
            <person name="Ma J."/>
        </authorList>
    </citation>
    <scope>NUCLEOTIDE SEQUENCE [LARGE SCALE GENOMIC DNA]</scope>
    <source>
        <strain evidence="10">JCM 9377</strain>
    </source>
</reference>
<keyword evidence="3 6" id="KW-0547">Nucleotide-binding</keyword>
<dbReference type="InterPro" id="IPR017441">
    <property type="entry name" value="Protein_kinase_ATP_BS"/>
</dbReference>
<name>A0ABP6Q113_9ACTN</name>
<dbReference type="Gene3D" id="3.30.200.20">
    <property type="entry name" value="Phosphorylase Kinase, domain 1"/>
    <property type="match status" value="1"/>
</dbReference>
<dbReference type="Pfam" id="PF00400">
    <property type="entry name" value="WD40"/>
    <property type="match status" value="6"/>
</dbReference>
<dbReference type="SMART" id="SM00320">
    <property type="entry name" value="WD40"/>
    <property type="match status" value="7"/>
</dbReference>
<dbReference type="InterPro" id="IPR011009">
    <property type="entry name" value="Kinase-like_dom_sf"/>
</dbReference>
<evidence type="ECO:0000256" key="5">
    <source>
        <dbReference type="PROSITE-ProRule" id="PRU00221"/>
    </source>
</evidence>
<dbReference type="PROSITE" id="PS00108">
    <property type="entry name" value="PROTEIN_KINASE_ST"/>
    <property type="match status" value="1"/>
</dbReference>
<feature type="region of interest" description="Disordered" evidence="7">
    <location>
        <begin position="278"/>
        <end position="297"/>
    </location>
</feature>
<keyword evidence="2" id="KW-0677">Repeat</keyword>
<feature type="repeat" description="WD" evidence="5">
    <location>
        <begin position="519"/>
        <end position="560"/>
    </location>
</feature>
<protein>
    <recommendedName>
        <fullName evidence="8">Protein kinase domain-containing protein</fullName>
    </recommendedName>
</protein>
<dbReference type="CDD" id="cd14014">
    <property type="entry name" value="STKc_PknB_like"/>
    <property type="match status" value="1"/>
</dbReference>
<dbReference type="InterPro" id="IPR020472">
    <property type="entry name" value="WD40_PAC1"/>
</dbReference>
<dbReference type="SMART" id="SM00220">
    <property type="entry name" value="S_TKc"/>
    <property type="match status" value="1"/>
</dbReference>
<feature type="repeat" description="WD" evidence="5">
    <location>
        <begin position="394"/>
        <end position="435"/>
    </location>
</feature>
<dbReference type="Gene3D" id="1.10.510.10">
    <property type="entry name" value="Transferase(Phosphotransferase) domain 1"/>
    <property type="match status" value="1"/>
</dbReference>
<dbReference type="CDD" id="cd00200">
    <property type="entry name" value="WD40"/>
    <property type="match status" value="1"/>
</dbReference>
<comment type="caution">
    <text evidence="9">The sequence shown here is derived from an EMBL/GenBank/DDBJ whole genome shotgun (WGS) entry which is preliminary data.</text>
</comment>
<dbReference type="InterPro" id="IPR015943">
    <property type="entry name" value="WD40/YVTN_repeat-like_dom_sf"/>
</dbReference>
<dbReference type="EMBL" id="BAAAUV010000001">
    <property type="protein sequence ID" value="GAA3192516.1"/>
    <property type="molecule type" value="Genomic_DNA"/>
</dbReference>
<evidence type="ECO:0000313" key="10">
    <source>
        <dbReference type="Proteomes" id="UP001501237"/>
    </source>
</evidence>
<dbReference type="Pfam" id="PF00069">
    <property type="entry name" value="Pkinase"/>
    <property type="match status" value="1"/>
</dbReference>
<sequence>MTDGPGTVIGGRYRLETLIGEGGMGQVWSAEDEMLRREVAVKVLRIPESLGERQRELLRKRALREARSAARLGHPGIVTVHDIIERADGGPAIVMELIDGESLEDLIRRNGKLPVERVAALGTAILAALTEAHRAGVVHRDLKPANVLLSGRRVVITDFGIASLPGDPALTGTGDLIGTPSYMPPEQARGEEVSPAGDLWSLGATLYHAVEGRPPFTGDGALAVLSALINEPLPAPGHAGPLTPLLTELLRKDPGARVNAAGAAVLLGDVAGPPFPVERPPAAEPAVELSGPGRRDERSRRDVLLAAGGAFAVALCGLTIWVLKDDDEQGTAAPKPLPPSPAVTTSTPRRVIKGFGDAVTGLSISPDGAALAISSSDRTVQLWSMTADTPPMILKGHTARVRAVDHSPDGRYLASAGDDRTIRIWDARTGKRLETLTGHTGPVGSLHFSHDGSLLGSGGADQRVILWSTSSWDRVVTLGDDRAPAKSLRFSPDDRILATANDSEIRLWNVATRTPGSPMRGHGSWIGGVLFTPDGRTLISAGGDRDIRFWDVASGASTSVVKSGIGPIYATAISADGRLLATGSDDGQVVVWDLATRAPVRVVKPGSSVWTAAFTADAATLITGVNEKETAFWDLR</sequence>
<dbReference type="Proteomes" id="UP001501237">
    <property type="component" value="Unassembled WGS sequence"/>
</dbReference>
<dbReference type="Gene3D" id="2.130.10.10">
    <property type="entry name" value="YVTN repeat-like/Quinoprotein amine dehydrogenase"/>
    <property type="match status" value="2"/>
</dbReference>
<dbReference type="PROSITE" id="PS00678">
    <property type="entry name" value="WD_REPEATS_1"/>
    <property type="match status" value="4"/>
</dbReference>
<dbReference type="PRINTS" id="PR00320">
    <property type="entry name" value="GPROTEINBRPT"/>
</dbReference>
<dbReference type="PROSITE" id="PS50082">
    <property type="entry name" value="WD_REPEATS_2"/>
    <property type="match status" value="6"/>
</dbReference>
<dbReference type="InterPro" id="IPR036322">
    <property type="entry name" value="WD40_repeat_dom_sf"/>
</dbReference>
<keyword evidence="1 5" id="KW-0853">WD repeat</keyword>
<evidence type="ECO:0000256" key="3">
    <source>
        <dbReference type="ARBA" id="ARBA00022741"/>
    </source>
</evidence>
<feature type="domain" description="Protein kinase" evidence="8">
    <location>
        <begin position="13"/>
        <end position="276"/>
    </location>
</feature>
<evidence type="ECO:0000313" key="9">
    <source>
        <dbReference type="EMBL" id="GAA3192516.1"/>
    </source>
</evidence>
<dbReference type="SUPFAM" id="SSF50978">
    <property type="entry name" value="WD40 repeat-like"/>
    <property type="match status" value="1"/>
</dbReference>
<evidence type="ECO:0000256" key="2">
    <source>
        <dbReference type="ARBA" id="ARBA00022737"/>
    </source>
</evidence>
<feature type="repeat" description="WD" evidence="5">
    <location>
        <begin position="561"/>
        <end position="602"/>
    </location>
</feature>
<evidence type="ECO:0000256" key="4">
    <source>
        <dbReference type="ARBA" id="ARBA00022840"/>
    </source>
</evidence>
<dbReference type="PROSITE" id="PS50294">
    <property type="entry name" value="WD_REPEATS_REGION"/>
    <property type="match status" value="5"/>
</dbReference>
<dbReference type="PROSITE" id="PS00107">
    <property type="entry name" value="PROTEIN_KINASE_ATP"/>
    <property type="match status" value="1"/>
</dbReference>